<sequence>MKVITTSIQTWQAKLAGILLITTSFNSSCTDPSDIGLVLDPNANQIGVFYAEIPLSASLVSVDSLRTTNPLVLVVGGDNSDYFGRTEAIGYSRMAFSSTATKPTTDAILDSARFSISISSLTAEGLDQAKNFSAHKLTEPILDTAYYSFDHLSYEEAPFASGSFMLTENSDTIVAMNLDETLAADLFSKLQNEDAIFDNIFNFRDYFPGFALKGNPDEETTINVLVGNDTGIKLYFRESEEDTVSSTYTIFTAQSRHFNGVLNDPTGTPTEVIVENDEAYDVGNLAGSKSLLGLVLRLDMEPLSNFLDTLENATFNQATLVMGPTENFADSKLPPQSLIPYFTDESNQILTRESDGALYSIQSDVATQVVIDEDGNVLPAVSTSGTNPLLFDSEKFIYQQSLTSYVDALFRTDVQRYDLLLYPRTPSSGGTPPYSNDFVRSLREYVVNQNSIKLKIYYSKMR</sequence>
<reference evidence="1 2" key="1">
    <citation type="submission" date="2020-09" db="EMBL/GenBank/DDBJ databases">
        <title>Echinicola sp. CAU 1574 isolated from sand of Sido Beach.</title>
        <authorList>
            <person name="Kim W."/>
        </authorList>
    </citation>
    <scope>NUCLEOTIDE SEQUENCE [LARGE SCALE GENOMIC DNA]</scope>
    <source>
        <strain evidence="1 2">CAU 1574</strain>
    </source>
</reference>
<protein>
    <submittedName>
        <fullName evidence="1">DUF4270 family protein</fullName>
    </submittedName>
</protein>
<dbReference type="RefSeq" id="WP_192011926.1">
    <property type="nucleotide sequence ID" value="NZ_JACYTQ010000010.1"/>
</dbReference>
<comment type="caution">
    <text evidence="1">The sequence shown here is derived from an EMBL/GenBank/DDBJ whole genome shotgun (WGS) entry which is preliminary data.</text>
</comment>
<dbReference type="InterPro" id="IPR025366">
    <property type="entry name" value="DUF4270"/>
</dbReference>
<name>A0ABR9AQI0_9BACT</name>
<gene>
    <name evidence="1" type="ORF">IFO69_20005</name>
</gene>
<dbReference type="Proteomes" id="UP000647133">
    <property type="component" value="Unassembled WGS sequence"/>
</dbReference>
<evidence type="ECO:0000313" key="2">
    <source>
        <dbReference type="Proteomes" id="UP000647133"/>
    </source>
</evidence>
<proteinExistence type="predicted"/>
<dbReference type="Pfam" id="PF14092">
    <property type="entry name" value="DUF4270"/>
    <property type="match status" value="1"/>
</dbReference>
<keyword evidence="2" id="KW-1185">Reference proteome</keyword>
<evidence type="ECO:0000313" key="1">
    <source>
        <dbReference type="EMBL" id="MBD8491048.1"/>
    </source>
</evidence>
<dbReference type="EMBL" id="JACYTQ010000010">
    <property type="protein sequence ID" value="MBD8491048.1"/>
    <property type="molecule type" value="Genomic_DNA"/>
</dbReference>
<organism evidence="1 2">
    <name type="scientific">Echinicola arenosa</name>
    <dbReference type="NCBI Taxonomy" id="2774144"/>
    <lineage>
        <taxon>Bacteria</taxon>
        <taxon>Pseudomonadati</taxon>
        <taxon>Bacteroidota</taxon>
        <taxon>Cytophagia</taxon>
        <taxon>Cytophagales</taxon>
        <taxon>Cyclobacteriaceae</taxon>
        <taxon>Echinicola</taxon>
    </lineage>
</organism>
<accession>A0ABR9AQI0</accession>